<dbReference type="SUPFAM" id="SSF52087">
    <property type="entry name" value="CRAL/TRIO domain"/>
    <property type="match status" value="1"/>
</dbReference>
<protein>
    <recommendedName>
        <fullName evidence="1">CRAL-TRIO domain-containing protein</fullName>
    </recommendedName>
</protein>
<dbReference type="GO" id="GO:1902936">
    <property type="term" value="F:phosphatidylinositol bisphosphate binding"/>
    <property type="evidence" value="ECO:0007669"/>
    <property type="project" value="TreeGrafter"/>
</dbReference>
<name>A0A2W1BJA3_HELAM</name>
<dbReference type="CDD" id="cd00170">
    <property type="entry name" value="SEC14"/>
    <property type="match status" value="1"/>
</dbReference>
<gene>
    <name evidence="2" type="primary">HaOG210351</name>
    <name evidence="2" type="ORF">B5X24_HaOG210351</name>
</gene>
<dbReference type="InterPro" id="IPR001251">
    <property type="entry name" value="CRAL-TRIO_dom"/>
</dbReference>
<organism evidence="2 3">
    <name type="scientific">Helicoverpa armigera</name>
    <name type="common">Cotton bollworm</name>
    <name type="synonym">Heliothis armigera</name>
    <dbReference type="NCBI Taxonomy" id="29058"/>
    <lineage>
        <taxon>Eukaryota</taxon>
        <taxon>Metazoa</taxon>
        <taxon>Ecdysozoa</taxon>
        <taxon>Arthropoda</taxon>
        <taxon>Hexapoda</taxon>
        <taxon>Insecta</taxon>
        <taxon>Pterygota</taxon>
        <taxon>Neoptera</taxon>
        <taxon>Endopterygota</taxon>
        <taxon>Lepidoptera</taxon>
        <taxon>Glossata</taxon>
        <taxon>Ditrysia</taxon>
        <taxon>Noctuoidea</taxon>
        <taxon>Noctuidae</taxon>
        <taxon>Heliothinae</taxon>
        <taxon>Helicoverpa</taxon>
    </lineage>
</organism>
<proteinExistence type="predicted"/>
<dbReference type="InterPro" id="IPR036273">
    <property type="entry name" value="CRAL/TRIO_N_dom_sf"/>
</dbReference>
<dbReference type="GO" id="GO:0016020">
    <property type="term" value="C:membrane"/>
    <property type="evidence" value="ECO:0007669"/>
    <property type="project" value="TreeGrafter"/>
</dbReference>
<dbReference type="EMBL" id="KZ150143">
    <property type="protein sequence ID" value="PZC72916.1"/>
    <property type="molecule type" value="Genomic_DNA"/>
</dbReference>
<dbReference type="SUPFAM" id="SSF46938">
    <property type="entry name" value="CRAL/TRIO N-terminal domain"/>
    <property type="match status" value="1"/>
</dbReference>
<dbReference type="Gene3D" id="3.40.525.10">
    <property type="entry name" value="CRAL-TRIO lipid binding domain"/>
    <property type="match status" value="1"/>
</dbReference>
<evidence type="ECO:0000313" key="3">
    <source>
        <dbReference type="Proteomes" id="UP000249218"/>
    </source>
</evidence>
<reference evidence="2 3" key="1">
    <citation type="journal article" date="2017" name="BMC Biol.">
        <title>Genomic innovations, transcriptional plasticity and gene loss underlying the evolution and divergence of two highly polyphagous and invasive Helicoverpa pest species.</title>
        <authorList>
            <person name="Pearce S.L."/>
            <person name="Clarke D.F."/>
            <person name="East P.D."/>
            <person name="Elfekih S."/>
            <person name="Gordon K.H."/>
            <person name="Jermiin L.S."/>
            <person name="McGaughran A."/>
            <person name="Oakeshott J.G."/>
            <person name="Papanikolaou A."/>
            <person name="Perera O.P."/>
            <person name="Rane R.V."/>
            <person name="Richards S."/>
            <person name="Tay W.T."/>
            <person name="Walsh T.K."/>
            <person name="Anderson A."/>
            <person name="Anderson C.J."/>
            <person name="Asgari S."/>
            <person name="Board P.G."/>
            <person name="Bretschneider A."/>
            <person name="Campbell P.M."/>
            <person name="Chertemps T."/>
            <person name="Christeller J.T."/>
            <person name="Coppin C.W."/>
            <person name="Downes S.J."/>
            <person name="Duan G."/>
            <person name="Farnsworth C.A."/>
            <person name="Good R.T."/>
            <person name="Han L.B."/>
            <person name="Han Y.C."/>
            <person name="Hatje K."/>
            <person name="Horne I."/>
            <person name="Huang Y.P."/>
            <person name="Hughes D.S."/>
            <person name="Jacquin-Joly E."/>
            <person name="James W."/>
            <person name="Jhangiani S."/>
            <person name="Kollmar M."/>
            <person name="Kuwar S.S."/>
            <person name="Li S."/>
            <person name="Liu N.Y."/>
            <person name="Maibeche M.T."/>
            <person name="Miller J.R."/>
            <person name="Montagne N."/>
            <person name="Perry T."/>
            <person name="Qu J."/>
            <person name="Song S.V."/>
            <person name="Sutton G.G."/>
            <person name="Vogel H."/>
            <person name="Walenz B.P."/>
            <person name="Xu W."/>
            <person name="Zhang H.J."/>
            <person name="Zou Z."/>
            <person name="Batterham P."/>
            <person name="Edwards O.R."/>
            <person name="Feyereisen R."/>
            <person name="Gibbs R.A."/>
            <person name="Heckel D.G."/>
            <person name="McGrath A."/>
            <person name="Robin C."/>
            <person name="Scherer S.E."/>
            <person name="Worley K.C."/>
            <person name="Wu Y.D."/>
        </authorList>
    </citation>
    <scope>NUCLEOTIDE SEQUENCE [LARGE SCALE GENOMIC DNA]</scope>
    <source>
        <strain evidence="2">Harm_GR_Male_#8</strain>
        <tissue evidence="2">Whole organism</tissue>
    </source>
</reference>
<keyword evidence="3" id="KW-1185">Reference proteome</keyword>
<dbReference type="PROSITE" id="PS50191">
    <property type="entry name" value="CRAL_TRIO"/>
    <property type="match status" value="1"/>
</dbReference>
<dbReference type="OrthoDB" id="8169788at2759"/>
<dbReference type="AlphaFoldDB" id="A0A2W1BJA3"/>
<feature type="domain" description="CRAL-TRIO" evidence="1">
    <location>
        <begin position="142"/>
        <end position="212"/>
    </location>
</feature>
<dbReference type="InterPro" id="IPR036865">
    <property type="entry name" value="CRAL-TRIO_dom_sf"/>
</dbReference>
<evidence type="ECO:0000313" key="2">
    <source>
        <dbReference type="EMBL" id="PZC72916.1"/>
    </source>
</evidence>
<dbReference type="PANTHER" id="PTHR10174">
    <property type="entry name" value="ALPHA-TOCOPHEROL TRANSFER PROTEIN-RELATED"/>
    <property type="match status" value="1"/>
</dbReference>
<dbReference type="Pfam" id="PF00650">
    <property type="entry name" value="CRAL_TRIO"/>
    <property type="match status" value="1"/>
</dbReference>
<accession>A0A2W1BJA3</accession>
<evidence type="ECO:0000259" key="1">
    <source>
        <dbReference type="PROSITE" id="PS50191"/>
    </source>
</evidence>
<dbReference type="PANTHER" id="PTHR10174:SF222">
    <property type="entry name" value="GH10083P-RELATED"/>
    <property type="match status" value="1"/>
</dbReference>
<dbReference type="Proteomes" id="UP000249218">
    <property type="component" value="Unassembled WGS sequence"/>
</dbReference>
<sequence>MKLEDTPLLKFRSDTVVEVRKELNLDQDAIDKMLQTFEDWIAKQNHFTRKEFDRHFLETSIVHAKGSLEKAKRTLDKLCTLKTLLPTFFNKCDVKNEFTDISVCILHATMPVLTNTNYRVYVAKITSTHVDSQIVLDYCRFIILEGYALRIKVIYVVSTSKAIDAFVTLLKQVVSHKVSDRIYVLKTVEAIHEFVPREALPKDYGGDQMTLKEADENWKRVLSEKENVSYFRSMFAARTNENYRLTAAYNDEVLGMPGSFRTLNVD</sequence>